<dbReference type="Gene3D" id="3.40.462.20">
    <property type="match status" value="1"/>
</dbReference>
<organism evidence="6 7">
    <name type="scientific">Paracoccidioides brasiliensis</name>
    <dbReference type="NCBI Taxonomy" id="121759"/>
    <lineage>
        <taxon>Eukaryota</taxon>
        <taxon>Fungi</taxon>
        <taxon>Dikarya</taxon>
        <taxon>Ascomycota</taxon>
        <taxon>Pezizomycotina</taxon>
        <taxon>Eurotiomycetes</taxon>
        <taxon>Eurotiomycetidae</taxon>
        <taxon>Onygenales</taxon>
        <taxon>Ajellomycetaceae</taxon>
        <taxon>Paracoccidioides</taxon>
    </lineage>
</organism>
<dbReference type="PANTHER" id="PTHR42973">
    <property type="entry name" value="BINDING OXIDOREDUCTASE, PUTATIVE (AFU_ORTHOLOGUE AFUA_1G17690)-RELATED"/>
    <property type="match status" value="1"/>
</dbReference>
<comment type="caution">
    <text evidence="6">The sequence shown here is derived from an EMBL/GenBank/DDBJ whole genome shotgun (WGS) entry which is preliminary data.</text>
</comment>
<evidence type="ECO:0000256" key="3">
    <source>
        <dbReference type="ARBA" id="ARBA00022827"/>
    </source>
</evidence>
<evidence type="ECO:0000313" key="6">
    <source>
        <dbReference type="EMBL" id="ODH28849.1"/>
    </source>
</evidence>
<dbReference type="PROSITE" id="PS51387">
    <property type="entry name" value="FAD_PCMH"/>
    <property type="match status" value="1"/>
</dbReference>
<dbReference type="EMBL" id="LZYO01000141">
    <property type="protein sequence ID" value="ODH28849.1"/>
    <property type="molecule type" value="Genomic_DNA"/>
</dbReference>
<dbReference type="AlphaFoldDB" id="A0A1D2JEP7"/>
<reference evidence="6 7" key="1">
    <citation type="submission" date="2016-06" db="EMBL/GenBank/DDBJ databases">
        <authorList>
            <person name="Kjaerup R.B."/>
            <person name="Dalgaard T.S."/>
            <person name="Juul-Madsen H.R."/>
        </authorList>
    </citation>
    <scope>NUCLEOTIDE SEQUENCE [LARGE SCALE GENOMIC DNA]</scope>
    <source>
        <strain evidence="6 7">Pb300</strain>
    </source>
</reference>
<dbReference type="InterPro" id="IPR050416">
    <property type="entry name" value="FAD-linked_Oxidoreductase"/>
</dbReference>
<name>A0A1D2JEP7_PARBR</name>
<accession>A0A1D2JEP7</accession>
<dbReference type="InterPro" id="IPR016166">
    <property type="entry name" value="FAD-bd_PCMH"/>
</dbReference>
<evidence type="ECO:0000256" key="2">
    <source>
        <dbReference type="ARBA" id="ARBA00022630"/>
    </source>
</evidence>
<dbReference type="Proteomes" id="UP000242814">
    <property type="component" value="Unassembled WGS sequence"/>
</dbReference>
<dbReference type="Pfam" id="PF08031">
    <property type="entry name" value="BBE"/>
    <property type="match status" value="1"/>
</dbReference>
<dbReference type="Gene3D" id="3.30.465.10">
    <property type="match status" value="1"/>
</dbReference>
<comment type="similarity">
    <text evidence="1">Belongs to the oxygen-dependent FAD-linked oxidoreductase family.</text>
</comment>
<evidence type="ECO:0000259" key="5">
    <source>
        <dbReference type="PROSITE" id="PS51387"/>
    </source>
</evidence>
<dbReference type="VEuPathDB" id="FungiDB:PADG_00148"/>
<proteinExistence type="inferred from homology"/>
<dbReference type="VEuPathDB" id="FungiDB:PABG_03678"/>
<keyword evidence="2" id="KW-0285">Flavoprotein</keyword>
<keyword evidence="3" id="KW-0274">FAD</keyword>
<protein>
    <recommendedName>
        <fullName evidence="5">FAD-binding PCMH-type domain-containing protein</fullName>
    </recommendedName>
</protein>
<dbReference type="InterPro" id="IPR006094">
    <property type="entry name" value="Oxid_FAD_bind_N"/>
</dbReference>
<dbReference type="Pfam" id="PF01565">
    <property type="entry name" value="FAD_binding_4"/>
    <property type="match status" value="1"/>
</dbReference>
<dbReference type="InterPro" id="IPR016167">
    <property type="entry name" value="FAD-bd_PCMH_sub1"/>
</dbReference>
<dbReference type="InterPro" id="IPR012951">
    <property type="entry name" value="BBE"/>
</dbReference>
<dbReference type="InterPro" id="IPR036318">
    <property type="entry name" value="FAD-bd_PCMH-like_sf"/>
</dbReference>
<evidence type="ECO:0000256" key="4">
    <source>
        <dbReference type="ARBA" id="ARBA00023002"/>
    </source>
</evidence>
<dbReference type="PANTHER" id="PTHR42973:SF52">
    <property type="entry name" value="FAD BINDING DOMAIN PROTEIN (AFU_ORTHOLOGUE AFUA_2G00730)"/>
    <property type="match status" value="1"/>
</dbReference>
<evidence type="ECO:0000256" key="1">
    <source>
        <dbReference type="ARBA" id="ARBA00005466"/>
    </source>
</evidence>
<evidence type="ECO:0000313" key="7">
    <source>
        <dbReference type="Proteomes" id="UP000242814"/>
    </source>
</evidence>
<sequence length="477" mass="51411">MSTPRSKITADLVSTLGSRLQNTKVVTETSPDYGECIARWSDTAVKRAGVVLFPSTAQDISIVVKFVQEHNIDLAVKCGGHSVSGTSSSDGGIVIDLGRMRGVTVDAATKVITAQGGALWADVDNAAAEYGLATVGGTVNHTGIGGLTLGGGYGWLSGRYGMVVDNLLSATLVLADGSVVTASSTENPDLFWAVRGAGHGFGIAVEFQYRCYEQKGEVFSGLLTFTPDKLELVLDFLNSLSEELDANTAAVFMLGQPPGALVPIVAVAPIYIGPEEEARNKFKPLFALGPELDKTYMMPYVKLNALFADMTAYGGRKTFKGTFFLKPVRPAFVRSILDNFTTKLQSDSDLLGSAIVLEFMDMRKVCEVPLSSTAVANRSMNTLNGIVGLRWKESSNDAQHREYARQLQALFKEELDSQLKERNITPDGVPQYLNYAEPGDIAVPEIFGDNTTRLQKLKAQYDPGCLFSKMLSITPVT</sequence>
<dbReference type="GO" id="GO:0071949">
    <property type="term" value="F:FAD binding"/>
    <property type="evidence" value="ECO:0007669"/>
    <property type="project" value="InterPro"/>
</dbReference>
<keyword evidence="4" id="KW-0560">Oxidoreductase</keyword>
<dbReference type="Gene3D" id="3.30.43.10">
    <property type="entry name" value="Uridine Diphospho-n-acetylenolpyruvylglucosamine Reductase, domain 2"/>
    <property type="match status" value="1"/>
</dbReference>
<gene>
    <name evidence="6" type="ORF">ACO22_03869</name>
</gene>
<dbReference type="GO" id="GO:0016491">
    <property type="term" value="F:oxidoreductase activity"/>
    <property type="evidence" value="ECO:0007669"/>
    <property type="project" value="UniProtKB-KW"/>
</dbReference>
<dbReference type="InterPro" id="IPR016169">
    <property type="entry name" value="FAD-bd_PCMH_sub2"/>
</dbReference>
<dbReference type="SUPFAM" id="SSF56176">
    <property type="entry name" value="FAD-binding/transporter-associated domain-like"/>
    <property type="match status" value="1"/>
</dbReference>
<feature type="domain" description="FAD-binding PCMH-type" evidence="5">
    <location>
        <begin position="43"/>
        <end position="214"/>
    </location>
</feature>